<feature type="compositionally biased region" description="Basic and acidic residues" evidence="1">
    <location>
        <begin position="191"/>
        <end position="200"/>
    </location>
</feature>
<reference evidence="2 3" key="1">
    <citation type="journal article" date="2024" name="G3 (Bethesda)">
        <title>Genome assembly of Hibiscus sabdariffa L. provides insights into metabolisms of medicinal natural products.</title>
        <authorList>
            <person name="Kim T."/>
        </authorList>
    </citation>
    <scope>NUCLEOTIDE SEQUENCE [LARGE SCALE GENOMIC DNA]</scope>
    <source>
        <strain evidence="2">TK-2024</strain>
        <tissue evidence="2">Old leaves</tissue>
    </source>
</reference>
<sequence length="321" mass="35998">MVSRTNLKNTRESVIVVADASRIKGMVNALDWALEHVVRRKDTVIAIGVWGDTRKKINVCHCFPLNMGNVNFSGILELGLRDIGEEIERLREQYQAILKPFNQKCKRNEVKLVAKLALGICAAHVTLKEAANSNTRWIVLDSHLKKYRMCIYWNVECNVAVMKGKDAATLMLSRANEPDYSHVCSGRVDAETWPDDRPPNDPENGNPNVVEEGESPILQTPRGSSWHPLTVKASISHRNDGNVSCGRVQLKQRLKVFFMSVKDHLCKHITNPKSIDILFTCNLNYVISKPSISSLKFIVNGTVTNDMSDSDSSLDNHFPCS</sequence>
<name>A0ABR2D559_9ROSI</name>
<protein>
    <submittedName>
        <fullName evidence="2">Uncharacterized protein</fullName>
    </submittedName>
</protein>
<evidence type="ECO:0000313" key="2">
    <source>
        <dbReference type="EMBL" id="KAK8529910.1"/>
    </source>
</evidence>
<evidence type="ECO:0000256" key="1">
    <source>
        <dbReference type="SAM" id="MobiDB-lite"/>
    </source>
</evidence>
<evidence type="ECO:0000313" key="3">
    <source>
        <dbReference type="Proteomes" id="UP001472677"/>
    </source>
</evidence>
<comment type="caution">
    <text evidence="2">The sequence shown here is derived from an EMBL/GenBank/DDBJ whole genome shotgun (WGS) entry which is preliminary data.</text>
</comment>
<dbReference type="EMBL" id="JBBPBM010000036">
    <property type="protein sequence ID" value="KAK8529910.1"/>
    <property type="molecule type" value="Genomic_DNA"/>
</dbReference>
<feature type="region of interest" description="Disordered" evidence="1">
    <location>
        <begin position="191"/>
        <end position="224"/>
    </location>
</feature>
<proteinExistence type="predicted"/>
<accession>A0ABR2D559</accession>
<keyword evidence="3" id="KW-1185">Reference proteome</keyword>
<dbReference type="InterPro" id="IPR014729">
    <property type="entry name" value="Rossmann-like_a/b/a_fold"/>
</dbReference>
<organism evidence="2 3">
    <name type="scientific">Hibiscus sabdariffa</name>
    <name type="common">roselle</name>
    <dbReference type="NCBI Taxonomy" id="183260"/>
    <lineage>
        <taxon>Eukaryota</taxon>
        <taxon>Viridiplantae</taxon>
        <taxon>Streptophyta</taxon>
        <taxon>Embryophyta</taxon>
        <taxon>Tracheophyta</taxon>
        <taxon>Spermatophyta</taxon>
        <taxon>Magnoliopsida</taxon>
        <taxon>eudicotyledons</taxon>
        <taxon>Gunneridae</taxon>
        <taxon>Pentapetalae</taxon>
        <taxon>rosids</taxon>
        <taxon>malvids</taxon>
        <taxon>Malvales</taxon>
        <taxon>Malvaceae</taxon>
        <taxon>Malvoideae</taxon>
        <taxon>Hibiscus</taxon>
    </lineage>
</organism>
<dbReference type="Gene3D" id="3.40.50.620">
    <property type="entry name" value="HUPs"/>
    <property type="match status" value="1"/>
</dbReference>
<dbReference type="PANTHER" id="PTHR33563">
    <property type="match status" value="1"/>
</dbReference>
<dbReference type="InterPro" id="IPR002812">
    <property type="entry name" value="DHQS"/>
</dbReference>
<gene>
    <name evidence="2" type="ORF">V6N12_060674</name>
</gene>
<dbReference type="Proteomes" id="UP001472677">
    <property type="component" value="Unassembled WGS sequence"/>
</dbReference>
<dbReference type="PANTHER" id="PTHR33563:SF11">
    <property type="entry name" value="PROTEIN KINASE DOMAIN-CONTAINING PROTEIN"/>
    <property type="match status" value="1"/>
</dbReference>